<evidence type="ECO:0000313" key="3">
    <source>
        <dbReference type="Proteomes" id="UP000051450"/>
    </source>
</evidence>
<dbReference type="InterPro" id="IPR036249">
    <property type="entry name" value="Thioredoxin-like_sf"/>
</dbReference>
<dbReference type="Gene3D" id="1.10.1200.90">
    <property type="entry name" value="DsbA-like domain"/>
    <property type="match status" value="1"/>
</dbReference>
<dbReference type="STRING" id="1423719.FC66_GL000623"/>
<comment type="caution">
    <text evidence="2">The sequence shown here is derived from an EMBL/GenBank/DDBJ whole genome shotgun (WGS) entry which is preliminary data.</text>
</comment>
<dbReference type="Proteomes" id="UP000051450">
    <property type="component" value="Unassembled WGS sequence"/>
</dbReference>
<dbReference type="InterPro" id="IPR012336">
    <property type="entry name" value="Thioredoxin-like_fold"/>
</dbReference>
<dbReference type="AlphaFoldDB" id="A0A0R1HSB0"/>
<keyword evidence="3" id="KW-1185">Reference proteome</keyword>
<evidence type="ECO:0000259" key="1">
    <source>
        <dbReference type="Pfam" id="PF13462"/>
    </source>
</evidence>
<reference evidence="2 3" key="1">
    <citation type="journal article" date="2015" name="Genome Announc.">
        <title>Expanding the biotechnology potential of lactobacilli through comparative genomics of 213 strains and associated genera.</title>
        <authorList>
            <person name="Sun Z."/>
            <person name="Harris H.M."/>
            <person name="McCann A."/>
            <person name="Guo C."/>
            <person name="Argimon S."/>
            <person name="Zhang W."/>
            <person name="Yang X."/>
            <person name="Jeffery I.B."/>
            <person name="Cooney J.C."/>
            <person name="Kagawa T.F."/>
            <person name="Liu W."/>
            <person name="Song Y."/>
            <person name="Salvetti E."/>
            <person name="Wrobel A."/>
            <person name="Rasinkangas P."/>
            <person name="Parkhill J."/>
            <person name="Rea M.C."/>
            <person name="O'Sullivan O."/>
            <person name="Ritari J."/>
            <person name="Douillard F.P."/>
            <person name="Paul Ross R."/>
            <person name="Yang R."/>
            <person name="Briner A.E."/>
            <person name="Felis G.E."/>
            <person name="de Vos W.M."/>
            <person name="Barrangou R."/>
            <person name="Klaenhammer T.R."/>
            <person name="Caufield P.W."/>
            <person name="Cui Y."/>
            <person name="Zhang H."/>
            <person name="O'Toole P.W."/>
        </authorList>
    </citation>
    <scope>NUCLEOTIDE SEQUENCE [LARGE SCALE GENOMIC DNA]</scope>
    <source>
        <strain evidence="2 3">DSM 15638</strain>
    </source>
</reference>
<gene>
    <name evidence="2" type="ORF">FC66_GL000623</name>
</gene>
<dbReference type="Pfam" id="PF13462">
    <property type="entry name" value="Thioredoxin_4"/>
    <property type="match status" value="1"/>
</dbReference>
<proteinExistence type="predicted"/>
<dbReference type="SUPFAM" id="SSF52833">
    <property type="entry name" value="Thioredoxin-like"/>
    <property type="match status" value="1"/>
</dbReference>
<protein>
    <recommendedName>
        <fullName evidence="1">Thioredoxin-like fold domain-containing protein</fullName>
    </recommendedName>
</protein>
<evidence type="ECO:0000313" key="2">
    <source>
        <dbReference type="EMBL" id="KRK46122.1"/>
    </source>
</evidence>
<dbReference type="Gene3D" id="3.40.30.10">
    <property type="entry name" value="Glutaredoxin"/>
    <property type="match status" value="1"/>
</dbReference>
<dbReference type="CDD" id="cd02972">
    <property type="entry name" value="DsbA_family"/>
    <property type="match status" value="1"/>
</dbReference>
<dbReference type="EMBL" id="AZDI01000002">
    <property type="protein sequence ID" value="KRK46122.1"/>
    <property type="molecule type" value="Genomic_DNA"/>
</dbReference>
<accession>A0A0R1HSB0</accession>
<dbReference type="PATRIC" id="fig|1423719.4.peg.633"/>
<feature type="domain" description="Thioredoxin-like fold" evidence="1">
    <location>
        <begin position="19"/>
        <end position="175"/>
    </location>
</feature>
<organism evidence="2 3">
    <name type="scientific">Dellaglioa algida DSM 15638</name>
    <dbReference type="NCBI Taxonomy" id="1423719"/>
    <lineage>
        <taxon>Bacteria</taxon>
        <taxon>Bacillati</taxon>
        <taxon>Bacillota</taxon>
        <taxon>Bacilli</taxon>
        <taxon>Lactobacillales</taxon>
        <taxon>Lactobacillaceae</taxon>
        <taxon>Dellaglioa</taxon>
    </lineage>
</organism>
<sequence>MIKMDISIIDASKVKRDLGLVIGDPNAPKTIVEFINVRCPYSKEWFEKSKETLDGYIADGKVKRVIKLFDKEKESLQRGNIAHHYLPLDNSQKSYDLITELFKTQETWKDFTLEEVATYMEETFNLTDVSDKVAIDAIINEANAAHIQFVPTVIVDDHIFDESIDMTTLKSYIDN</sequence>
<name>A0A0R1HSB0_9LACO</name>